<dbReference type="AlphaFoldDB" id="A0A9X2H6P0"/>
<name>A0A9X2H6P0_9HYPH</name>
<evidence type="ECO:0000256" key="3">
    <source>
        <dbReference type="ARBA" id="ARBA00023163"/>
    </source>
</evidence>
<dbReference type="InterPro" id="IPR046335">
    <property type="entry name" value="LacI/GalR-like_sensor"/>
</dbReference>
<keyword evidence="6" id="KW-1185">Reference proteome</keyword>
<feature type="domain" description="HTH lacI-type" evidence="4">
    <location>
        <begin position="1"/>
        <end position="50"/>
    </location>
</feature>
<organism evidence="5 6">
    <name type="scientific">Aurantimonas marianensis</name>
    <dbReference type="NCBI Taxonomy" id="2920428"/>
    <lineage>
        <taxon>Bacteria</taxon>
        <taxon>Pseudomonadati</taxon>
        <taxon>Pseudomonadota</taxon>
        <taxon>Alphaproteobacteria</taxon>
        <taxon>Hyphomicrobiales</taxon>
        <taxon>Aurantimonadaceae</taxon>
        <taxon>Aurantimonas</taxon>
    </lineage>
</organism>
<dbReference type="Gene3D" id="1.10.260.40">
    <property type="entry name" value="lambda repressor-like DNA-binding domains"/>
    <property type="match status" value="1"/>
</dbReference>
<keyword evidence="3" id="KW-0804">Transcription</keyword>
<dbReference type="Gene3D" id="3.40.50.2300">
    <property type="match status" value="2"/>
</dbReference>
<dbReference type="SUPFAM" id="SSF53822">
    <property type="entry name" value="Periplasmic binding protein-like I"/>
    <property type="match status" value="1"/>
</dbReference>
<sequence length="326" mass="35225">MARQVGVSAITVSRALRSPEKVSAALRERIRLAVAELGYIPDAAARALASGRTDVIGVLIPSVTNNVFADVLSGIYAGIEDAPFDVQLGNTRYSGLQEESLLRVFLSQKPAGLIVTGIDQSEEARALLSTAQCPIVQIMETDDRPIDMMIGFSHYAAAGAATAHLVERGYRKLGFLGARMDPRTQRRFRGFRDTAEAAGVFSKTRVITTPAPSTVTLGSRLFADLVERAPDIDGVFCNNDDLALGVLFEAQRRRISIPAELGLCGFNDLEMMATAEPSVTSVRTFRHEMGQRAVVMLIEAIQADLARSPQVVDLGYEVKARGSTAR</sequence>
<protein>
    <submittedName>
        <fullName evidence="5">LacI family DNA-binding transcriptional regulator</fullName>
    </submittedName>
</protein>
<dbReference type="Pfam" id="PF00356">
    <property type="entry name" value="LacI"/>
    <property type="match status" value="1"/>
</dbReference>
<dbReference type="InterPro" id="IPR000843">
    <property type="entry name" value="HTH_LacI"/>
</dbReference>
<dbReference type="InterPro" id="IPR028082">
    <property type="entry name" value="Peripla_BP_I"/>
</dbReference>
<dbReference type="GO" id="GO:0000976">
    <property type="term" value="F:transcription cis-regulatory region binding"/>
    <property type="evidence" value="ECO:0007669"/>
    <property type="project" value="TreeGrafter"/>
</dbReference>
<dbReference type="PROSITE" id="PS50932">
    <property type="entry name" value="HTH_LACI_2"/>
    <property type="match status" value="1"/>
</dbReference>
<dbReference type="PANTHER" id="PTHR30146:SF2">
    <property type="entry name" value="HTH-TYPE TRANSCRIPTIONAL REGULATOR GNTR"/>
    <property type="match status" value="1"/>
</dbReference>
<dbReference type="SUPFAM" id="SSF47413">
    <property type="entry name" value="lambda repressor-like DNA-binding domains"/>
    <property type="match status" value="1"/>
</dbReference>
<evidence type="ECO:0000313" key="6">
    <source>
        <dbReference type="Proteomes" id="UP001155220"/>
    </source>
</evidence>
<evidence type="ECO:0000256" key="1">
    <source>
        <dbReference type="ARBA" id="ARBA00023015"/>
    </source>
</evidence>
<accession>A0A9X2H6P0</accession>
<dbReference type="Proteomes" id="UP001155220">
    <property type="component" value="Unassembled WGS sequence"/>
</dbReference>
<evidence type="ECO:0000313" key="5">
    <source>
        <dbReference type="EMBL" id="MCP3055206.1"/>
    </source>
</evidence>
<evidence type="ECO:0000256" key="2">
    <source>
        <dbReference type="ARBA" id="ARBA00023125"/>
    </source>
</evidence>
<proteinExistence type="predicted"/>
<dbReference type="PANTHER" id="PTHR30146">
    <property type="entry name" value="LACI-RELATED TRANSCRIPTIONAL REPRESSOR"/>
    <property type="match status" value="1"/>
</dbReference>
<keyword evidence="2 5" id="KW-0238">DNA-binding</keyword>
<gene>
    <name evidence="5" type="ORF">MJ956_08590</name>
</gene>
<dbReference type="CDD" id="cd01575">
    <property type="entry name" value="PBP1_GntR"/>
    <property type="match status" value="1"/>
</dbReference>
<evidence type="ECO:0000259" key="4">
    <source>
        <dbReference type="PROSITE" id="PS50932"/>
    </source>
</evidence>
<dbReference type="EMBL" id="JALHBS010000046">
    <property type="protein sequence ID" value="MCP3055206.1"/>
    <property type="molecule type" value="Genomic_DNA"/>
</dbReference>
<dbReference type="GO" id="GO:0003700">
    <property type="term" value="F:DNA-binding transcription factor activity"/>
    <property type="evidence" value="ECO:0007669"/>
    <property type="project" value="TreeGrafter"/>
</dbReference>
<dbReference type="Pfam" id="PF13377">
    <property type="entry name" value="Peripla_BP_3"/>
    <property type="match status" value="1"/>
</dbReference>
<dbReference type="SMART" id="SM00354">
    <property type="entry name" value="HTH_LACI"/>
    <property type="match status" value="1"/>
</dbReference>
<dbReference type="RefSeq" id="WP_253964065.1">
    <property type="nucleotide sequence ID" value="NZ_JALHBS010000046.1"/>
</dbReference>
<dbReference type="InterPro" id="IPR010982">
    <property type="entry name" value="Lambda_DNA-bd_dom_sf"/>
</dbReference>
<keyword evidence="1" id="KW-0805">Transcription regulation</keyword>
<reference evidence="5" key="1">
    <citation type="submission" date="2022-03" db="EMBL/GenBank/DDBJ databases">
        <title>Aurantimonas Liuensis sp. Nov., isolated from the hadal seawater of the Mariana Trench.</title>
        <authorList>
            <person name="Liu R."/>
        </authorList>
    </citation>
    <scope>NUCLEOTIDE SEQUENCE</scope>
    <source>
        <strain evidence="5">LRZ36</strain>
    </source>
</reference>
<comment type="caution">
    <text evidence="5">The sequence shown here is derived from an EMBL/GenBank/DDBJ whole genome shotgun (WGS) entry which is preliminary data.</text>
</comment>
<dbReference type="CDD" id="cd01392">
    <property type="entry name" value="HTH_LacI"/>
    <property type="match status" value="1"/>
</dbReference>